<feature type="domain" description="HTH merR-type" evidence="3">
    <location>
        <begin position="12"/>
        <end position="80"/>
    </location>
</feature>
<dbReference type="AlphaFoldDB" id="A0A0R2FKF7"/>
<keyword evidence="1" id="KW-0175">Coiled coil</keyword>
<dbReference type="Proteomes" id="UP000051751">
    <property type="component" value="Unassembled WGS sequence"/>
</dbReference>
<keyword evidence="6" id="KW-1185">Reference proteome</keyword>
<sequence length="218" mass="24894">MSDVEFKEVQTPSQAAKKLGVSVATLRKYSLMIEKTTSQPQYFERNSQNMRLYTHKDIENLEQVIKLSHQKNTTLQDAIRQLYAISESRTPQQAPQQKTETAPVPAEQFQQAVQQMSAMNAAMNQQEQTINDLQTTLATVQKQNAAILRKLDQQNEHRDQQEAVKADPNTYLHSEKEDEAAQRKTAYAGGVRTLADMQVSPLETKQTWWQKLLGFIKS</sequence>
<dbReference type="EMBL" id="JQAZ01000009">
    <property type="protein sequence ID" value="KRN30046.1"/>
    <property type="molecule type" value="Genomic_DNA"/>
</dbReference>
<dbReference type="InterPro" id="IPR000551">
    <property type="entry name" value="MerR-type_HTH_dom"/>
</dbReference>
<evidence type="ECO:0000256" key="1">
    <source>
        <dbReference type="SAM" id="Coils"/>
    </source>
</evidence>
<feature type="region of interest" description="Disordered" evidence="2">
    <location>
        <begin position="154"/>
        <end position="181"/>
    </location>
</feature>
<dbReference type="PATRIC" id="fig|81857.3.peg.1262"/>
<dbReference type="GO" id="GO:0006355">
    <property type="term" value="P:regulation of DNA-templated transcription"/>
    <property type="evidence" value="ECO:0007669"/>
    <property type="project" value="InterPro"/>
</dbReference>
<dbReference type="SUPFAM" id="SSF46955">
    <property type="entry name" value="Putative DNA-binding domain"/>
    <property type="match status" value="1"/>
</dbReference>
<feature type="compositionally biased region" description="Basic and acidic residues" evidence="2">
    <location>
        <begin position="154"/>
        <end position="165"/>
    </location>
</feature>
<evidence type="ECO:0000259" key="3">
    <source>
        <dbReference type="Pfam" id="PF13411"/>
    </source>
</evidence>
<name>A0A0R2FKF7_9LACO</name>
<dbReference type="Pfam" id="PF13411">
    <property type="entry name" value="MerR_1"/>
    <property type="match status" value="1"/>
</dbReference>
<protein>
    <recommendedName>
        <fullName evidence="3">HTH merR-type domain-containing protein</fullName>
    </recommendedName>
</protein>
<dbReference type="GO" id="GO:0003677">
    <property type="term" value="F:DNA binding"/>
    <property type="evidence" value="ECO:0007669"/>
    <property type="project" value="InterPro"/>
</dbReference>
<gene>
    <name evidence="4" type="ORF">IV38_GL001256</name>
    <name evidence="5" type="ORF">IV40_GL002075</name>
</gene>
<dbReference type="OrthoDB" id="2157217at2"/>
<feature type="coiled-coil region" evidence="1">
    <location>
        <begin position="106"/>
        <end position="150"/>
    </location>
</feature>
<dbReference type="Gene3D" id="1.10.1660.10">
    <property type="match status" value="1"/>
</dbReference>
<evidence type="ECO:0000313" key="4">
    <source>
        <dbReference type="EMBL" id="KRN29040.1"/>
    </source>
</evidence>
<dbReference type="InterPro" id="IPR009061">
    <property type="entry name" value="DNA-bd_dom_put_sf"/>
</dbReference>
<comment type="caution">
    <text evidence="4">The sequence shown here is derived from an EMBL/GenBank/DDBJ whole genome shotgun (WGS) entry which is preliminary data.</text>
</comment>
<dbReference type="Proteomes" id="UP000051645">
    <property type="component" value="Unassembled WGS sequence"/>
</dbReference>
<proteinExistence type="predicted"/>
<dbReference type="STRING" id="81857.IV38_GL001256"/>
<organism evidence="4 7">
    <name type="scientific">Lactobacillus selangorensis</name>
    <dbReference type="NCBI Taxonomy" id="81857"/>
    <lineage>
        <taxon>Bacteria</taxon>
        <taxon>Bacillati</taxon>
        <taxon>Bacillota</taxon>
        <taxon>Bacilli</taxon>
        <taxon>Lactobacillales</taxon>
        <taxon>Lactobacillaceae</taxon>
        <taxon>Lactobacillus</taxon>
    </lineage>
</organism>
<evidence type="ECO:0000313" key="7">
    <source>
        <dbReference type="Proteomes" id="UP000051751"/>
    </source>
</evidence>
<evidence type="ECO:0000256" key="2">
    <source>
        <dbReference type="SAM" id="MobiDB-lite"/>
    </source>
</evidence>
<reference evidence="6 7" key="1">
    <citation type="journal article" date="2015" name="Genome Announc.">
        <title>Expanding the biotechnology potential of lactobacilli through comparative genomics of 213 strains and associated genera.</title>
        <authorList>
            <person name="Sun Z."/>
            <person name="Harris H.M."/>
            <person name="McCann A."/>
            <person name="Guo C."/>
            <person name="Argimon S."/>
            <person name="Zhang W."/>
            <person name="Yang X."/>
            <person name="Jeffery I.B."/>
            <person name="Cooney J.C."/>
            <person name="Kagawa T.F."/>
            <person name="Liu W."/>
            <person name="Song Y."/>
            <person name="Salvetti E."/>
            <person name="Wrobel A."/>
            <person name="Rasinkangas P."/>
            <person name="Parkhill J."/>
            <person name="Rea M.C."/>
            <person name="O'Sullivan O."/>
            <person name="Ritari J."/>
            <person name="Douillard F.P."/>
            <person name="Paul Ross R."/>
            <person name="Yang R."/>
            <person name="Briner A.E."/>
            <person name="Felis G.E."/>
            <person name="de Vos W.M."/>
            <person name="Barrangou R."/>
            <person name="Klaenhammer T.R."/>
            <person name="Caufield P.W."/>
            <person name="Cui Y."/>
            <person name="Zhang H."/>
            <person name="O'Toole P.W."/>
        </authorList>
    </citation>
    <scope>NUCLEOTIDE SEQUENCE [LARGE SCALE GENOMIC DNA]</scope>
    <source>
        <strain evidence="4 7">ATCC BAA-66</strain>
        <strain evidence="5 6">DSM 13344</strain>
    </source>
</reference>
<dbReference type="EMBL" id="JQAT01000002">
    <property type="protein sequence ID" value="KRN29040.1"/>
    <property type="molecule type" value="Genomic_DNA"/>
</dbReference>
<accession>A0A0R2FKF7</accession>
<dbReference type="RefSeq" id="WP_057771125.1">
    <property type="nucleotide sequence ID" value="NZ_JQAT01000002.1"/>
</dbReference>
<evidence type="ECO:0000313" key="6">
    <source>
        <dbReference type="Proteomes" id="UP000051645"/>
    </source>
</evidence>
<evidence type="ECO:0000313" key="5">
    <source>
        <dbReference type="EMBL" id="KRN30046.1"/>
    </source>
</evidence>